<gene>
    <name evidence="1" type="ORF">SAMN05661099_0684</name>
</gene>
<dbReference type="Proteomes" id="UP000189981">
    <property type="component" value="Unassembled WGS sequence"/>
</dbReference>
<evidence type="ECO:0000313" key="2">
    <source>
        <dbReference type="Proteomes" id="UP000189981"/>
    </source>
</evidence>
<organism evidence="1 2">
    <name type="scientific">Daejeonella lutea</name>
    <dbReference type="NCBI Taxonomy" id="572036"/>
    <lineage>
        <taxon>Bacteria</taxon>
        <taxon>Pseudomonadati</taxon>
        <taxon>Bacteroidota</taxon>
        <taxon>Sphingobacteriia</taxon>
        <taxon>Sphingobacteriales</taxon>
        <taxon>Sphingobacteriaceae</taxon>
        <taxon>Daejeonella</taxon>
    </lineage>
</organism>
<accession>A0A1T5AFT5</accession>
<dbReference type="EMBL" id="FUYR01000001">
    <property type="protein sequence ID" value="SKB33861.1"/>
    <property type="molecule type" value="Genomic_DNA"/>
</dbReference>
<dbReference type="AlphaFoldDB" id="A0A1T5AFT5"/>
<evidence type="ECO:0000313" key="1">
    <source>
        <dbReference type="EMBL" id="SKB33861.1"/>
    </source>
</evidence>
<keyword evidence="2" id="KW-1185">Reference proteome</keyword>
<protein>
    <submittedName>
        <fullName evidence="1">Uncharacterized protein</fullName>
    </submittedName>
</protein>
<dbReference type="STRING" id="572036.SAMN05661099_0684"/>
<dbReference type="OrthoDB" id="1467713at2"/>
<sequence>MRVVAELPHPDCKITIFSMNQKYIIKLEKGSFEQIYKLAELDIPEGTNGVFQILDEDFMKTAAERFDQMRADFHAAFKRYDS</sequence>
<name>A0A1T5AFT5_9SPHI</name>
<proteinExistence type="predicted"/>
<dbReference type="RefSeq" id="WP_079701242.1">
    <property type="nucleotide sequence ID" value="NZ_FUYR01000001.1"/>
</dbReference>
<reference evidence="2" key="1">
    <citation type="submission" date="2017-02" db="EMBL/GenBank/DDBJ databases">
        <authorList>
            <person name="Varghese N."/>
            <person name="Submissions S."/>
        </authorList>
    </citation>
    <scope>NUCLEOTIDE SEQUENCE [LARGE SCALE GENOMIC DNA]</scope>
    <source>
        <strain evidence="2">DSM 22385</strain>
    </source>
</reference>